<protein>
    <recommendedName>
        <fullName evidence="4">PNPLA domain-containing protein</fullName>
    </recommendedName>
</protein>
<dbReference type="GO" id="GO:0016042">
    <property type="term" value="P:lipid catabolic process"/>
    <property type="evidence" value="ECO:0007669"/>
    <property type="project" value="UniProtKB-UniRule"/>
</dbReference>
<dbReference type="PROSITE" id="PS51635">
    <property type="entry name" value="PNPLA"/>
    <property type="match status" value="1"/>
</dbReference>
<dbReference type="InterPro" id="IPR024282">
    <property type="entry name" value="DUF3376"/>
</dbReference>
<feature type="domain" description="PNPLA" evidence="4">
    <location>
        <begin position="9"/>
        <end position="289"/>
    </location>
</feature>
<comment type="caution">
    <text evidence="5">The sequence shown here is derived from an EMBL/GenBank/DDBJ whole genome shotgun (WGS) entry which is preliminary data.</text>
</comment>
<keyword evidence="2" id="KW-0442">Lipid degradation</keyword>
<evidence type="ECO:0000259" key="4">
    <source>
        <dbReference type="PROSITE" id="PS51635"/>
    </source>
</evidence>
<organism evidence="5 6">
    <name type="scientific">Actinoplanes utahensis</name>
    <dbReference type="NCBI Taxonomy" id="1869"/>
    <lineage>
        <taxon>Bacteria</taxon>
        <taxon>Bacillati</taxon>
        <taxon>Actinomycetota</taxon>
        <taxon>Actinomycetes</taxon>
        <taxon>Micromonosporales</taxon>
        <taxon>Micromonosporaceae</taxon>
        <taxon>Actinoplanes</taxon>
    </lineage>
</organism>
<evidence type="ECO:0000313" key="5">
    <source>
        <dbReference type="EMBL" id="KHD75146.1"/>
    </source>
</evidence>
<dbReference type="EMBL" id="JRTT01000031">
    <property type="protein sequence ID" value="KHD75146.1"/>
    <property type="molecule type" value="Genomic_DNA"/>
</dbReference>
<dbReference type="InterPro" id="IPR016035">
    <property type="entry name" value="Acyl_Trfase/lysoPLipase"/>
</dbReference>
<gene>
    <name evidence="5" type="ORF">MB27_24850</name>
</gene>
<evidence type="ECO:0000313" key="6">
    <source>
        <dbReference type="Proteomes" id="UP000054537"/>
    </source>
</evidence>
<feature type="compositionally biased region" description="Basic and acidic residues" evidence="3">
    <location>
        <begin position="241"/>
        <end position="259"/>
    </location>
</feature>
<proteinExistence type="predicted"/>
<name>A0A0A6UI73_ACTUT</name>
<dbReference type="AlphaFoldDB" id="A0A0A6UI73"/>
<reference evidence="5 6" key="1">
    <citation type="submission" date="2014-10" db="EMBL/GenBank/DDBJ databases">
        <title>Draft genome sequence of Actinoplanes utahensis NRRL 12052.</title>
        <authorList>
            <person name="Velasco-Bucheli B."/>
            <person name="del Cerro C."/>
            <person name="Hormigo D."/>
            <person name="Garcia J.L."/>
            <person name="Acebal C."/>
            <person name="Arroyo M."/>
            <person name="de la Mata I."/>
        </authorList>
    </citation>
    <scope>NUCLEOTIDE SEQUENCE [LARGE SCALE GENOMIC DNA]</scope>
    <source>
        <strain evidence="5 6">NRRL 12052</strain>
    </source>
</reference>
<feature type="active site" description="Nucleophile" evidence="2">
    <location>
        <position position="51"/>
    </location>
</feature>
<comment type="caution">
    <text evidence="2">Lacks conserved residue(s) required for the propagation of feature annotation.</text>
</comment>
<feature type="region of interest" description="Disordered" evidence="3">
    <location>
        <begin position="241"/>
        <end position="271"/>
    </location>
</feature>
<dbReference type="Pfam" id="PF01734">
    <property type="entry name" value="Patatin"/>
    <property type="match status" value="1"/>
</dbReference>
<dbReference type="GO" id="GO:0016787">
    <property type="term" value="F:hydrolase activity"/>
    <property type="evidence" value="ECO:0007669"/>
    <property type="project" value="UniProtKB-UniRule"/>
</dbReference>
<evidence type="ECO:0000256" key="3">
    <source>
        <dbReference type="SAM" id="MobiDB-lite"/>
    </source>
</evidence>
<dbReference type="SUPFAM" id="SSF52151">
    <property type="entry name" value="FabD/lysophospholipase-like"/>
    <property type="match status" value="1"/>
</dbReference>
<dbReference type="Proteomes" id="UP000054537">
    <property type="component" value="Unassembled WGS sequence"/>
</dbReference>
<keyword evidence="2" id="KW-0378">Hydrolase</keyword>
<dbReference type="Gene3D" id="3.40.1090.10">
    <property type="entry name" value="Cytosolic phospholipase A2 catalytic domain"/>
    <property type="match status" value="1"/>
</dbReference>
<evidence type="ECO:0000256" key="2">
    <source>
        <dbReference type="PROSITE-ProRule" id="PRU01161"/>
    </source>
</evidence>
<keyword evidence="6" id="KW-1185">Reference proteome</keyword>
<dbReference type="eggNOG" id="COG1752">
    <property type="taxonomic scope" value="Bacteria"/>
</dbReference>
<evidence type="ECO:0000256" key="1">
    <source>
        <dbReference type="ARBA" id="ARBA00023098"/>
    </source>
</evidence>
<dbReference type="Pfam" id="PF11856">
    <property type="entry name" value="DUF3376"/>
    <property type="match status" value="1"/>
</dbReference>
<dbReference type="STRING" id="1869.MB27_24850"/>
<sequence length="782" mass="83454">MTHEIDLLLRRAGAPDRAELPADAGPALRGWRALCDELGVDVIIDVVAGTSAGGINGAVLASAVAAGNPLPSLKELWVEAAQLSRGKLLRGSGRGPLPSLLDGAYFTGQLRGLFDRALRGGGRPAAHPVTLLTTATALGEQDTVWSDSTGCQFAVPDHRRVYRFRHDPGAVLFQPPAGELPEDPFTLFTPADPGQLTAAAAADLALAARATAGFPGAFEPVAEAGLGAYRVRCETDIRRRGDSDIGRREGDDITRRGGDGDDAGGPGDSDGAVLIDGGVLDNTPFEPLMTEIWRRPVESDWRRVIGYVTAGDGLDHATVATRDGSGGRRLDTDWFPVLTSAMRMGSESSFRNGVDALARRSAEAERQVRGTEELFTEALRDPGKARAAVDALYPLYRRNRIESGLLDAYQAHTGELAARPLCTPSLSGVAPDRAPRWVPPADFDRACDLTGEWRWGTVVADRTIRLLIRDLRVRAAGTPALDDTLRSLSRVLTAVIAVRDHIATLVVTAEDDDAETLLRAVNDAAAASSSPAVLGALLRAAADGYLAGAGVDAGPGDVLRAALMAEVLASAAGGDGPFRRMSRFDVLRMGPDVSSPLVEPRRPLGAWKLYGTQLRHFGAFARPEWRVADFVWGRLDGAAHLIGVLLRRGDDPLPDHAAGLVRAVQEAVLAEEDAVAADLSAALQAVDELDTRATLDLIRSTPSGRAIARDTVTDVLRMLTVRGAGTPSALSSAGSWLAGVLSRRSPPGRPPAWWLKPPLRLVTAWWPRRRFWDWVYGRDGRQ</sequence>
<accession>A0A0A6UI73</accession>
<feature type="active site" description="Proton acceptor" evidence="2">
    <location>
        <position position="276"/>
    </location>
</feature>
<dbReference type="InterPro" id="IPR002641">
    <property type="entry name" value="PNPLA_dom"/>
</dbReference>
<feature type="short sequence motif" description="DGA/G" evidence="2">
    <location>
        <begin position="276"/>
        <end position="278"/>
    </location>
</feature>
<feature type="short sequence motif" description="GXSXG" evidence="2">
    <location>
        <begin position="49"/>
        <end position="53"/>
    </location>
</feature>
<keyword evidence="1 2" id="KW-0443">Lipid metabolism</keyword>